<dbReference type="Gene3D" id="1.25.40.10">
    <property type="entry name" value="Tetratricopeptide repeat domain"/>
    <property type="match status" value="2"/>
</dbReference>
<dbReference type="GO" id="GO:0006396">
    <property type="term" value="P:RNA processing"/>
    <property type="evidence" value="ECO:0007669"/>
    <property type="project" value="InterPro"/>
</dbReference>
<dbReference type="Proteomes" id="UP000035740">
    <property type="component" value="Unassembled WGS sequence"/>
</dbReference>
<gene>
    <name evidence="2" type="ORF">BVRB_006620</name>
</gene>
<dbReference type="Pfam" id="PF13432">
    <property type="entry name" value="TPR_16"/>
    <property type="match status" value="1"/>
</dbReference>
<evidence type="ECO:0000256" key="1">
    <source>
        <dbReference type="SAM" id="MobiDB-lite"/>
    </source>
</evidence>
<dbReference type="PANTHER" id="PTHR26312">
    <property type="entry name" value="TETRATRICOPEPTIDE REPEAT PROTEIN 5"/>
    <property type="match status" value="1"/>
</dbReference>
<protein>
    <recommendedName>
        <fullName evidence="4">Tetratricopeptide repeat protein</fullName>
    </recommendedName>
</protein>
<dbReference type="AlphaFoldDB" id="A0A0J8B3B5"/>
<name>A0A0J8B3B5_BETVV</name>
<evidence type="ECO:0008006" key="4">
    <source>
        <dbReference type="Google" id="ProtNLM"/>
    </source>
</evidence>
<reference evidence="2 3" key="1">
    <citation type="journal article" date="2014" name="Nature">
        <title>The genome of the recently domesticated crop plant sugar beet (Beta vulgaris).</title>
        <authorList>
            <person name="Dohm J.C."/>
            <person name="Minoche A.E."/>
            <person name="Holtgrawe D."/>
            <person name="Capella-Gutierrez S."/>
            <person name="Zakrzewski F."/>
            <person name="Tafer H."/>
            <person name="Rupp O."/>
            <person name="Sorensen T.R."/>
            <person name="Stracke R."/>
            <person name="Reinhardt R."/>
            <person name="Goesmann A."/>
            <person name="Kraft T."/>
            <person name="Schulz B."/>
            <person name="Stadler P.F."/>
            <person name="Schmidt T."/>
            <person name="Gabaldon T."/>
            <person name="Lehrach H."/>
            <person name="Weisshaar B."/>
            <person name="Himmelbauer H."/>
        </authorList>
    </citation>
    <scope>NUCLEOTIDE SEQUENCE [LARGE SCALE GENOMIC DNA]</scope>
    <source>
        <tissue evidence="2">Taproot</tissue>
    </source>
</reference>
<accession>A0A0J8B3B5</accession>
<evidence type="ECO:0000313" key="2">
    <source>
        <dbReference type="EMBL" id="KMS95614.1"/>
    </source>
</evidence>
<dbReference type="OMA" id="MVDEYPC"/>
<dbReference type="InterPro" id="IPR011990">
    <property type="entry name" value="TPR-like_helical_dom_sf"/>
</dbReference>
<proteinExistence type="predicted"/>
<feature type="region of interest" description="Disordered" evidence="1">
    <location>
        <begin position="1"/>
        <end position="28"/>
    </location>
</feature>
<dbReference type="PANTHER" id="PTHR26312:SF225">
    <property type="entry name" value="TPR REPEAT PROTEIN"/>
    <property type="match status" value="1"/>
</dbReference>
<dbReference type="OrthoDB" id="1919713at2759"/>
<dbReference type="SMART" id="SM00386">
    <property type="entry name" value="HAT"/>
    <property type="match status" value="4"/>
</dbReference>
<evidence type="ECO:0000313" key="3">
    <source>
        <dbReference type="Proteomes" id="UP000035740"/>
    </source>
</evidence>
<sequence>MLESAPSFTIYANKKEGDVEDEEKEERENVDKIYGEIMGSGEFSFAKPDLDLINEEGDNDVLSESVVGFEKLGTDEQEVRPGSPLMYLATGLGIKEEREYNEDYYRELLQEYPNHPLILKKYAQLLQNKGDLEGAEEYYFRATKADPGDGETLSQYAILVWELHRDQERALKYFELSAQTASKDSNVLAAYAKFLWEIDDEEDDYSYTIHPDHGQEDLQEPIHLYPADGITVGIDGLAGGNDIPMSEAGVPLNSADAEEYYRRMTEEDPSDPSYLKKYAQFLYQSKRDLQGAEEIYARVVLAYPQDGEILSQYATLLWELYHDPKRTLSYMEEAIKAAPEDSNILAAYARFLWIIDDDEF</sequence>
<dbReference type="SUPFAM" id="SSF48452">
    <property type="entry name" value="TPR-like"/>
    <property type="match status" value="1"/>
</dbReference>
<dbReference type="eggNOG" id="ENOG502QTTN">
    <property type="taxonomic scope" value="Eukaryota"/>
</dbReference>
<dbReference type="InterPro" id="IPR003107">
    <property type="entry name" value="HAT"/>
</dbReference>
<dbReference type="Gramene" id="KMS95614">
    <property type="protein sequence ID" value="KMS95614"/>
    <property type="gene ID" value="BVRB_006620"/>
</dbReference>
<dbReference type="EMBL" id="KQ090449">
    <property type="protein sequence ID" value="KMS95614.1"/>
    <property type="molecule type" value="Genomic_DNA"/>
</dbReference>
<organism evidence="2 3">
    <name type="scientific">Beta vulgaris subsp. vulgaris</name>
    <name type="common">Beet</name>
    <dbReference type="NCBI Taxonomy" id="3555"/>
    <lineage>
        <taxon>Eukaryota</taxon>
        <taxon>Viridiplantae</taxon>
        <taxon>Streptophyta</taxon>
        <taxon>Embryophyta</taxon>
        <taxon>Tracheophyta</taxon>
        <taxon>Spermatophyta</taxon>
        <taxon>Magnoliopsida</taxon>
        <taxon>eudicotyledons</taxon>
        <taxon>Gunneridae</taxon>
        <taxon>Pentapetalae</taxon>
        <taxon>Caryophyllales</taxon>
        <taxon>Chenopodiaceae</taxon>
        <taxon>Betoideae</taxon>
        <taxon>Beta</taxon>
    </lineage>
</organism>
<dbReference type="Pfam" id="PF14559">
    <property type="entry name" value="TPR_19"/>
    <property type="match status" value="1"/>
</dbReference>
<keyword evidence="3" id="KW-1185">Reference proteome</keyword>